<dbReference type="Gene3D" id="3.30.420.10">
    <property type="entry name" value="Ribonuclease H-like superfamily/Ribonuclease H"/>
    <property type="match status" value="1"/>
</dbReference>
<comment type="caution">
    <text evidence="2">The sequence shown here is derived from an EMBL/GenBank/DDBJ whole genome shotgun (WGS) entry which is preliminary data.</text>
</comment>
<accession>A0A1F8DNX2</accession>
<sequence>MKDTIVIDIETKNTFADVGRDNFGELLISVVGVYSYNKDEYYAYEEHEMDKLAELLKTAELMVGFSITRFDLPVMAKHFDFDLFTIPRIDLLDEIELSIGKRISLDLLAKQNLGYGKSGTGLEAPNLYEQGKLDELKKYCLQDVKVTKELYDLAKAQGHLMVPQRNEPQPIKSPFDWKERLLYQRLF</sequence>
<dbReference type="InterPro" id="IPR038720">
    <property type="entry name" value="YprB_RNase_H-like_dom"/>
</dbReference>
<proteinExistence type="predicted"/>
<evidence type="ECO:0000313" key="2">
    <source>
        <dbReference type="EMBL" id="OGM90304.1"/>
    </source>
</evidence>
<dbReference type="AlphaFoldDB" id="A0A1F8DNX2"/>
<evidence type="ECO:0000313" key="3">
    <source>
        <dbReference type="Proteomes" id="UP000177029"/>
    </source>
</evidence>
<dbReference type="Proteomes" id="UP000177029">
    <property type="component" value="Unassembled WGS sequence"/>
</dbReference>
<evidence type="ECO:0000259" key="1">
    <source>
        <dbReference type="Pfam" id="PF13482"/>
    </source>
</evidence>
<name>A0A1F8DNX2_9BACT</name>
<gene>
    <name evidence="2" type="ORF">A2755_03895</name>
</gene>
<feature type="domain" description="YprB ribonuclease H-like" evidence="1">
    <location>
        <begin position="7"/>
        <end position="153"/>
    </location>
</feature>
<dbReference type="GO" id="GO:0003676">
    <property type="term" value="F:nucleic acid binding"/>
    <property type="evidence" value="ECO:0007669"/>
    <property type="project" value="InterPro"/>
</dbReference>
<reference evidence="2 3" key="1">
    <citation type="journal article" date="2016" name="Nat. Commun.">
        <title>Thousands of microbial genomes shed light on interconnected biogeochemical processes in an aquifer system.</title>
        <authorList>
            <person name="Anantharaman K."/>
            <person name="Brown C.T."/>
            <person name="Hug L.A."/>
            <person name="Sharon I."/>
            <person name="Castelle C.J."/>
            <person name="Probst A.J."/>
            <person name="Thomas B.C."/>
            <person name="Singh A."/>
            <person name="Wilkins M.J."/>
            <person name="Karaoz U."/>
            <person name="Brodie E.L."/>
            <person name="Williams K.H."/>
            <person name="Hubbard S.S."/>
            <person name="Banfield J.F."/>
        </authorList>
    </citation>
    <scope>NUCLEOTIDE SEQUENCE [LARGE SCALE GENOMIC DNA]</scope>
</reference>
<organism evidence="2 3">
    <name type="scientific">Candidatus Wolfebacteria bacterium RIFCSPHIGHO2_01_FULL_48_22</name>
    <dbReference type="NCBI Taxonomy" id="1802555"/>
    <lineage>
        <taxon>Bacteria</taxon>
        <taxon>Candidatus Wolfeibacteriota</taxon>
    </lineage>
</organism>
<dbReference type="EMBL" id="MGIP01000026">
    <property type="protein sequence ID" value="OGM90304.1"/>
    <property type="molecule type" value="Genomic_DNA"/>
</dbReference>
<dbReference type="Pfam" id="PF13482">
    <property type="entry name" value="RNase_H_2"/>
    <property type="match status" value="1"/>
</dbReference>
<dbReference type="InterPro" id="IPR036397">
    <property type="entry name" value="RNaseH_sf"/>
</dbReference>
<dbReference type="InterPro" id="IPR012337">
    <property type="entry name" value="RNaseH-like_sf"/>
</dbReference>
<dbReference type="SUPFAM" id="SSF53098">
    <property type="entry name" value="Ribonuclease H-like"/>
    <property type="match status" value="1"/>
</dbReference>
<dbReference type="STRING" id="1802555.A2755_03895"/>
<protein>
    <recommendedName>
        <fullName evidence="1">YprB ribonuclease H-like domain-containing protein</fullName>
    </recommendedName>
</protein>